<accession>A0ABN6VGV4</accession>
<feature type="transmembrane region" description="Helical" evidence="3">
    <location>
        <begin position="58"/>
        <end position="75"/>
    </location>
</feature>
<evidence type="ECO:0000313" key="5">
    <source>
        <dbReference type="EMBL" id="BDV34899.1"/>
    </source>
</evidence>
<feature type="transmembrane region" description="Helical" evidence="3">
    <location>
        <begin position="162"/>
        <end position="184"/>
    </location>
</feature>
<dbReference type="NCBIfam" id="TIGR00254">
    <property type="entry name" value="GGDEF"/>
    <property type="match status" value="1"/>
</dbReference>
<evidence type="ECO:0000256" key="3">
    <source>
        <dbReference type="SAM" id="Phobius"/>
    </source>
</evidence>
<keyword evidence="3" id="KW-1133">Transmembrane helix</keyword>
<dbReference type="InterPro" id="IPR043128">
    <property type="entry name" value="Rev_trsase/Diguanyl_cyclase"/>
</dbReference>
<evidence type="ECO:0000256" key="1">
    <source>
        <dbReference type="ARBA" id="ARBA00012528"/>
    </source>
</evidence>
<dbReference type="Gene3D" id="3.30.70.270">
    <property type="match status" value="1"/>
</dbReference>
<dbReference type="CDD" id="cd01949">
    <property type="entry name" value="GGDEF"/>
    <property type="match status" value="1"/>
</dbReference>
<feature type="transmembrane region" description="Helical" evidence="3">
    <location>
        <begin position="25"/>
        <end position="46"/>
    </location>
</feature>
<dbReference type="EC" id="2.7.7.65" evidence="1"/>
<keyword evidence="6" id="KW-1185">Reference proteome</keyword>
<dbReference type="InterPro" id="IPR050469">
    <property type="entry name" value="Diguanylate_Cyclase"/>
</dbReference>
<feature type="transmembrane region" description="Helical" evidence="3">
    <location>
        <begin position="112"/>
        <end position="132"/>
    </location>
</feature>
<dbReference type="PANTHER" id="PTHR45138:SF9">
    <property type="entry name" value="DIGUANYLATE CYCLASE DGCM-RELATED"/>
    <property type="match status" value="1"/>
</dbReference>
<dbReference type="Proteomes" id="UP001317629">
    <property type="component" value="Chromosome"/>
</dbReference>
<feature type="transmembrane region" description="Helical" evidence="3">
    <location>
        <begin position="204"/>
        <end position="223"/>
    </location>
</feature>
<name>A0ABN6VGV4_9HYPH</name>
<evidence type="ECO:0000259" key="4">
    <source>
        <dbReference type="PROSITE" id="PS50887"/>
    </source>
</evidence>
<evidence type="ECO:0000256" key="2">
    <source>
        <dbReference type="ARBA" id="ARBA00034247"/>
    </source>
</evidence>
<sequence length="419" mass="44926">MEALAWPAAAGACIGKVGESLMSILLPTLFAFNTFIYALLGAFMYFIWREDRAGEFRFWSLAFFLNSGALLVYAVSDLAAIPPVLAGALNLWGVGALWAGIRVFVEKPISRVAAIAGGAIWILAFSDVSLLIRIDGRVTIAAAYAFSIAYELYSYNKERLTIARATAALSAFHGCFMALMGIYAQFVTVDTPMKSVYDSPIAKFMAAEGMSHGIVLGFMLLALSKVRATARQKIAALTDPLTGLGNRRAFDLAAERAIEKSRGAETLVLLVFDLDRFKMINDRFGHAEGDRVLRRFADVAARNTKAAGGVLARVGGEEFAALLICEPSTGLSTAERIRCDFAEEAATLADGLATVSAGVAAMQDRTAGLAALMRAADEALYMAKAAGRNRVFLSPDAARVASRATRNRYDDMLPPLTAA</sequence>
<gene>
    <name evidence="5" type="ORF">SS37A_24280</name>
</gene>
<dbReference type="EMBL" id="AP027142">
    <property type="protein sequence ID" value="BDV34899.1"/>
    <property type="molecule type" value="Genomic_DNA"/>
</dbReference>
<dbReference type="SUPFAM" id="SSF55073">
    <property type="entry name" value="Nucleotide cyclase"/>
    <property type="match status" value="1"/>
</dbReference>
<dbReference type="InterPro" id="IPR029787">
    <property type="entry name" value="Nucleotide_cyclase"/>
</dbReference>
<proteinExistence type="predicted"/>
<dbReference type="Pfam" id="PF00990">
    <property type="entry name" value="GGDEF"/>
    <property type="match status" value="1"/>
</dbReference>
<dbReference type="SMART" id="SM00267">
    <property type="entry name" value="GGDEF"/>
    <property type="match status" value="1"/>
</dbReference>
<reference evidence="5 6" key="1">
    <citation type="journal article" date="2023" name="Int. J. Syst. Evol. Microbiol.">
        <title>Methylocystis iwaonis sp. nov., a type II methane-oxidizing bacterium from surface soil of a rice paddy field in Japan, and emended description of the genus Methylocystis (ex Whittenbury et al. 1970) Bowman et al. 1993.</title>
        <authorList>
            <person name="Kaise H."/>
            <person name="Sawadogo J.B."/>
            <person name="Alam M.S."/>
            <person name="Ueno C."/>
            <person name="Dianou D."/>
            <person name="Shinjo R."/>
            <person name="Asakawa S."/>
        </authorList>
    </citation>
    <scope>NUCLEOTIDE SEQUENCE [LARGE SCALE GENOMIC DNA]</scope>
    <source>
        <strain evidence="5 6">SS37A-Re</strain>
    </source>
</reference>
<organism evidence="5 6">
    <name type="scientific">Methylocystis iwaonis</name>
    <dbReference type="NCBI Taxonomy" id="2885079"/>
    <lineage>
        <taxon>Bacteria</taxon>
        <taxon>Pseudomonadati</taxon>
        <taxon>Pseudomonadota</taxon>
        <taxon>Alphaproteobacteria</taxon>
        <taxon>Hyphomicrobiales</taxon>
        <taxon>Methylocystaceae</taxon>
        <taxon>Methylocystis</taxon>
    </lineage>
</organism>
<dbReference type="PROSITE" id="PS50887">
    <property type="entry name" value="GGDEF"/>
    <property type="match status" value="1"/>
</dbReference>
<feature type="domain" description="GGDEF" evidence="4">
    <location>
        <begin position="265"/>
        <end position="396"/>
    </location>
</feature>
<keyword evidence="3" id="KW-0472">Membrane</keyword>
<feature type="transmembrane region" description="Helical" evidence="3">
    <location>
        <begin position="138"/>
        <end position="155"/>
    </location>
</feature>
<dbReference type="PANTHER" id="PTHR45138">
    <property type="entry name" value="REGULATORY COMPONENTS OF SENSORY TRANSDUCTION SYSTEM"/>
    <property type="match status" value="1"/>
</dbReference>
<feature type="transmembrane region" description="Helical" evidence="3">
    <location>
        <begin position="81"/>
        <end position="105"/>
    </location>
</feature>
<dbReference type="InterPro" id="IPR000160">
    <property type="entry name" value="GGDEF_dom"/>
</dbReference>
<evidence type="ECO:0000313" key="6">
    <source>
        <dbReference type="Proteomes" id="UP001317629"/>
    </source>
</evidence>
<dbReference type="RefSeq" id="WP_281928174.1">
    <property type="nucleotide sequence ID" value="NZ_AP027142.1"/>
</dbReference>
<comment type="catalytic activity">
    <reaction evidence="2">
        <text>2 GTP = 3',3'-c-di-GMP + 2 diphosphate</text>
        <dbReference type="Rhea" id="RHEA:24898"/>
        <dbReference type="ChEBI" id="CHEBI:33019"/>
        <dbReference type="ChEBI" id="CHEBI:37565"/>
        <dbReference type="ChEBI" id="CHEBI:58805"/>
        <dbReference type="EC" id="2.7.7.65"/>
    </reaction>
</comment>
<protein>
    <recommendedName>
        <fullName evidence="1">diguanylate cyclase</fullName>
        <ecNumber evidence="1">2.7.7.65</ecNumber>
    </recommendedName>
</protein>
<keyword evidence="3" id="KW-0812">Transmembrane</keyword>